<dbReference type="InterPro" id="IPR052897">
    <property type="entry name" value="Sec-Metab_Biosynth_Hydrolase"/>
</dbReference>
<dbReference type="PANTHER" id="PTHR37017:SF11">
    <property type="entry name" value="ESTERASE_LIPASE_THIOESTERASE DOMAIN-CONTAINING PROTEIN"/>
    <property type="match status" value="1"/>
</dbReference>
<evidence type="ECO:0000313" key="3">
    <source>
        <dbReference type="Proteomes" id="UP000199417"/>
    </source>
</evidence>
<organism evidence="2 3">
    <name type="scientific">Rhodococcus tukisamuensis</name>
    <dbReference type="NCBI Taxonomy" id="168276"/>
    <lineage>
        <taxon>Bacteria</taxon>
        <taxon>Bacillati</taxon>
        <taxon>Actinomycetota</taxon>
        <taxon>Actinomycetes</taxon>
        <taxon>Mycobacteriales</taxon>
        <taxon>Nocardiaceae</taxon>
        <taxon>Rhodococcus</taxon>
    </lineage>
</organism>
<reference evidence="2 3" key="1">
    <citation type="submission" date="2016-10" db="EMBL/GenBank/DDBJ databases">
        <authorList>
            <person name="de Groot N.N."/>
        </authorList>
    </citation>
    <scope>NUCLEOTIDE SEQUENCE [LARGE SCALE GENOMIC DNA]</scope>
    <source>
        <strain evidence="2 3">JCM 11308</strain>
    </source>
</reference>
<dbReference type="InterPro" id="IPR000073">
    <property type="entry name" value="AB_hydrolase_1"/>
</dbReference>
<sequence length="237" mass="24909">MPVHILLVPGFWLGAWAWDDVAAELTRLGDDCTALTLPGLDSPDTDRSSISLADHARAIVAAAHTTADEHATVLVAHSGACAAAYAATDLDPGLFARVVYVDSGPVADGHALLGDLPRSTTEIPLPDWAGLEAEGNSLEGLDDDALARFRRRAVPQPAGPARDRMQLTDPARLRIPTTVISSSFPAEAVAQLAASGHPMAAELTKLPADYVDLPTGHWPMWSRPVELAAAIHSAAAR</sequence>
<dbReference type="RefSeq" id="WP_072845589.1">
    <property type="nucleotide sequence ID" value="NZ_FNAB01000008.1"/>
</dbReference>
<dbReference type="InterPro" id="IPR029058">
    <property type="entry name" value="AB_hydrolase_fold"/>
</dbReference>
<gene>
    <name evidence="2" type="ORF">SAMN05444580_108146</name>
</gene>
<name>A0A1G6ZAR4_9NOCA</name>
<dbReference type="GO" id="GO:0003824">
    <property type="term" value="F:catalytic activity"/>
    <property type="evidence" value="ECO:0007669"/>
    <property type="project" value="UniProtKB-ARBA"/>
</dbReference>
<dbReference type="Pfam" id="PF12697">
    <property type="entry name" value="Abhydrolase_6"/>
    <property type="match status" value="1"/>
</dbReference>
<dbReference type="Gene3D" id="3.40.50.1820">
    <property type="entry name" value="alpha/beta hydrolase"/>
    <property type="match status" value="1"/>
</dbReference>
<accession>A0A1G6ZAR4</accession>
<evidence type="ECO:0000259" key="1">
    <source>
        <dbReference type="Pfam" id="PF12697"/>
    </source>
</evidence>
<dbReference type="STRING" id="168276.SAMN05444580_108146"/>
<evidence type="ECO:0000313" key="2">
    <source>
        <dbReference type="EMBL" id="SDD98836.1"/>
    </source>
</evidence>
<proteinExistence type="predicted"/>
<keyword evidence="3" id="KW-1185">Reference proteome</keyword>
<dbReference type="AlphaFoldDB" id="A0A1G6ZAR4"/>
<protein>
    <submittedName>
        <fullName evidence="2">Pimeloyl-ACP methyl ester carboxylesterase</fullName>
    </submittedName>
</protein>
<feature type="domain" description="AB hydrolase-1" evidence="1">
    <location>
        <begin position="5"/>
        <end position="230"/>
    </location>
</feature>
<dbReference type="SUPFAM" id="SSF53474">
    <property type="entry name" value="alpha/beta-Hydrolases"/>
    <property type="match status" value="1"/>
</dbReference>
<dbReference type="PANTHER" id="PTHR37017">
    <property type="entry name" value="AB HYDROLASE-1 DOMAIN-CONTAINING PROTEIN-RELATED"/>
    <property type="match status" value="1"/>
</dbReference>
<dbReference type="EMBL" id="FNAB01000008">
    <property type="protein sequence ID" value="SDD98836.1"/>
    <property type="molecule type" value="Genomic_DNA"/>
</dbReference>
<dbReference type="Proteomes" id="UP000199417">
    <property type="component" value="Unassembled WGS sequence"/>
</dbReference>